<keyword evidence="3" id="KW-1185">Reference proteome</keyword>
<evidence type="ECO:0000313" key="3">
    <source>
        <dbReference type="Proteomes" id="UP000838756"/>
    </source>
</evidence>
<evidence type="ECO:0000256" key="1">
    <source>
        <dbReference type="SAM" id="MobiDB-lite"/>
    </source>
</evidence>
<gene>
    <name evidence="2" type="primary">jg3904</name>
    <name evidence="2" type="ORF">PAEG_LOCUS17995</name>
</gene>
<dbReference type="EMBL" id="CAKXAJ010025582">
    <property type="protein sequence ID" value="CAH2241568.1"/>
    <property type="molecule type" value="Genomic_DNA"/>
</dbReference>
<protein>
    <submittedName>
        <fullName evidence="2">Jg3904 protein</fullName>
    </submittedName>
</protein>
<reference evidence="2" key="1">
    <citation type="submission" date="2022-03" db="EMBL/GenBank/DDBJ databases">
        <authorList>
            <person name="Lindestad O."/>
        </authorList>
    </citation>
    <scope>NUCLEOTIDE SEQUENCE</scope>
</reference>
<comment type="caution">
    <text evidence="2">The sequence shown here is derived from an EMBL/GenBank/DDBJ whole genome shotgun (WGS) entry which is preliminary data.</text>
</comment>
<evidence type="ECO:0000313" key="2">
    <source>
        <dbReference type="EMBL" id="CAH2241568.1"/>
    </source>
</evidence>
<feature type="region of interest" description="Disordered" evidence="1">
    <location>
        <begin position="1"/>
        <end position="70"/>
    </location>
</feature>
<sequence length="70" mass="7269">MHMAHLIGATQTLPARQRGGTNDDIDDARPIGIDNIPASADDEFADSDAGSFHGLDKPTGPKPMMAGPSP</sequence>
<dbReference type="AlphaFoldDB" id="A0A8S4RWY5"/>
<accession>A0A8S4RWY5</accession>
<organism evidence="2 3">
    <name type="scientific">Pararge aegeria aegeria</name>
    <dbReference type="NCBI Taxonomy" id="348720"/>
    <lineage>
        <taxon>Eukaryota</taxon>
        <taxon>Metazoa</taxon>
        <taxon>Ecdysozoa</taxon>
        <taxon>Arthropoda</taxon>
        <taxon>Hexapoda</taxon>
        <taxon>Insecta</taxon>
        <taxon>Pterygota</taxon>
        <taxon>Neoptera</taxon>
        <taxon>Endopterygota</taxon>
        <taxon>Lepidoptera</taxon>
        <taxon>Glossata</taxon>
        <taxon>Ditrysia</taxon>
        <taxon>Papilionoidea</taxon>
        <taxon>Nymphalidae</taxon>
        <taxon>Satyrinae</taxon>
        <taxon>Satyrini</taxon>
        <taxon>Parargina</taxon>
        <taxon>Pararge</taxon>
    </lineage>
</organism>
<proteinExistence type="predicted"/>
<name>A0A8S4RWY5_9NEOP</name>
<dbReference type="Proteomes" id="UP000838756">
    <property type="component" value="Unassembled WGS sequence"/>
</dbReference>